<keyword evidence="5" id="KW-0539">Nucleus</keyword>
<feature type="compositionally biased region" description="Polar residues" evidence="7">
    <location>
        <begin position="188"/>
        <end position="210"/>
    </location>
</feature>
<evidence type="ECO:0000256" key="1">
    <source>
        <dbReference type="ARBA" id="ARBA00004123"/>
    </source>
</evidence>
<dbReference type="EMBL" id="JAPWDV010000002">
    <property type="protein sequence ID" value="KAJ6220235.1"/>
    <property type="molecule type" value="Genomic_DNA"/>
</dbReference>
<gene>
    <name evidence="9" type="ORF">RDWZM_006047</name>
</gene>
<dbReference type="PROSITE" id="PS50102">
    <property type="entry name" value="RRM"/>
    <property type="match status" value="1"/>
</dbReference>
<name>A0A9Q0MAN0_BLOTA</name>
<dbReference type="GO" id="GO:0003723">
    <property type="term" value="F:RNA binding"/>
    <property type="evidence" value="ECO:0007669"/>
    <property type="project" value="UniProtKB-UniRule"/>
</dbReference>
<feature type="compositionally biased region" description="Polar residues" evidence="7">
    <location>
        <begin position="34"/>
        <end position="50"/>
    </location>
</feature>
<dbReference type="OMA" id="CTRQNLN"/>
<dbReference type="InterPro" id="IPR034772">
    <property type="entry name" value="CPSF6/7"/>
</dbReference>
<comment type="caution">
    <text evidence="9">The sequence shown here is derived from an EMBL/GenBank/DDBJ whole genome shotgun (WGS) entry which is preliminary data.</text>
</comment>
<feature type="compositionally biased region" description="Low complexity" evidence="7">
    <location>
        <begin position="56"/>
        <end position="85"/>
    </location>
</feature>
<keyword evidence="4 6" id="KW-0694">RNA-binding</keyword>
<dbReference type="InterPro" id="IPR000504">
    <property type="entry name" value="RRM_dom"/>
</dbReference>
<dbReference type="AlphaFoldDB" id="A0A9Q0MAN0"/>
<keyword evidence="10" id="KW-1185">Reference proteome</keyword>
<evidence type="ECO:0000256" key="3">
    <source>
        <dbReference type="ARBA" id="ARBA00022664"/>
    </source>
</evidence>
<dbReference type="Proteomes" id="UP001142055">
    <property type="component" value="Chromosome 2"/>
</dbReference>
<accession>A0A9Q0MAN0</accession>
<evidence type="ECO:0000256" key="6">
    <source>
        <dbReference type="PROSITE-ProRule" id="PRU00176"/>
    </source>
</evidence>
<evidence type="ECO:0000259" key="8">
    <source>
        <dbReference type="PROSITE" id="PS50102"/>
    </source>
</evidence>
<dbReference type="SUPFAM" id="SSF54928">
    <property type="entry name" value="RNA-binding domain, RBD"/>
    <property type="match status" value="1"/>
</dbReference>
<dbReference type="SMART" id="SM00360">
    <property type="entry name" value="RRM"/>
    <property type="match status" value="1"/>
</dbReference>
<feature type="compositionally biased region" description="Acidic residues" evidence="7">
    <location>
        <begin position="1"/>
        <end position="31"/>
    </location>
</feature>
<dbReference type="PANTHER" id="PTHR23204">
    <property type="entry name" value="CLEAVAGE AND POLYADENYLATION SPECIFIC FACTOR"/>
    <property type="match status" value="1"/>
</dbReference>
<dbReference type="Pfam" id="PF25524">
    <property type="entry name" value="RSLD_CPSF6"/>
    <property type="match status" value="1"/>
</dbReference>
<dbReference type="InterPro" id="IPR012677">
    <property type="entry name" value="Nucleotide-bd_a/b_plait_sf"/>
</dbReference>
<comment type="similarity">
    <text evidence="2">Belongs to the RRM CPSF6/7 family.</text>
</comment>
<sequence length="526" mass="58532">MTSEGAELDLYADDVDEFSQENEYNDSDLYDDVITSNTKSRGMNNSGSNVKTEETSFNGTSGQNQSSSSSLLPTSSGSTESGISFSGSKKPCIYVGNLTWWTTDEDVSRALASIGVNDVVEIKFFENRANGQSKGFCVVTLQMESSVRTAIEKLAKVELYGQTCAVTMCNRQNLNNFEMKSRKPGQNGAPTTQSNNNSTGFVPNNRNFGQNPAMPQLNNTRPPLLPRGPTLGRPNNGPLLTNQPRLPQLSHNPLAFGVNNHQQWPQLLPNGPRPLHSGGGPTLNPILRMPQGNRNLNNQPILLGPNSQADLQQLPQVQLGAVGQHALANAHNPLFGSQQSIVSSNSQDRFGLNPFGPGRGNDFARHGIDMVQMSDAEYEELIKKNKNLATNSIQRAVADASSGDYSTAIDTLATAISLISESRVAHDEQCKAVISSLKDTLQSIEANAYSSGGDRGRKERPRSRERSRERSSRREKSRRERSRSRDYRERSRDRHYDDRHYDDRDRYREKDSHRERERDRDHRSRH</sequence>
<dbReference type="InterPro" id="IPR057951">
    <property type="entry name" value="CPSF6/7_RSLD_N"/>
</dbReference>
<feature type="domain" description="RRM" evidence="8">
    <location>
        <begin position="91"/>
        <end position="171"/>
    </location>
</feature>
<feature type="region of interest" description="Disordered" evidence="7">
    <location>
        <begin position="178"/>
        <end position="283"/>
    </location>
</feature>
<organism evidence="9 10">
    <name type="scientific">Blomia tropicalis</name>
    <name type="common">Mite</name>
    <dbReference type="NCBI Taxonomy" id="40697"/>
    <lineage>
        <taxon>Eukaryota</taxon>
        <taxon>Metazoa</taxon>
        <taxon>Ecdysozoa</taxon>
        <taxon>Arthropoda</taxon>
        <taxon>Chelicerata</taxon>
        <taxon>Arachnida</taxon>
        <taxon>Acari</taxon>
        <taxon>Acariformes</taxon>
        <taxon>Sarcoptiformes</taxon>
        <taxon>Astigmata</taxon>
        <taxon>Glycyphagoidea</taxon>
        <taxon>Echimyopodidae</taxon>
        <taxon>Blomia</taxon>
    </lineage>
</organism>
<evidence type="ECO:0000256" key="4">
    <source>
        <dbReference type="ARBA" id="ARBA00022884"/>
    </source>
</evidence>
<feature type="compositionally biased region" description="Polar residues" evidence="7">
    <location>
        <begin position="238"/>
        <end position="251"/>
    </location>
</feature>
<comment type="subcellular location">
    <subcellularLocation>
        <location evidence="1">Nucleus</location>
    </subcellularLocation>
</comment>
<evidence type="ECO:0000256" key="2">
    <source>
        <dbReference type="ARBA" id="ARBA00006265"/>
    </source>
</evidence>
<dbReference type="Gene3D" id="3.30.70.330">
    <property type="match status" value="1"/>
</dbReference>
<dbReference type="OrthoDB" id="10065185at2759"/>
<protein>
    <recommendedName>
        <fullName evidence="8">RRM domain-containing protein</fullName>
    </recommendedName>
</protein>
<evidence type="ECO:0000256" key="7">
    <source>
        <dbReference type="SAM" id="MobiDB-lite"/>
    </source>
</evidence>
<dbReference type="GO" id="GO:0005634">
    <property type="term" value="C:nucleus"/>
    <property type="evidence" value="ECO:0007669"/>
    <property type="project" value="UniProtKB-SubCell"/>
</dbReference>
<keyword evidence="3" id="KW-0507">mRNA processing</keyword>
<evidence type="ECO:0000313" key="10">
    <source>
        <dbReference type="Proteomes" id="UP001142055"/>
    </source>
</evidence>
<feature type="region of interest" description="Disordered" evidence="7">
    <location>
        <begin position="446"/>
        <end position="526"/>
    </location>
</feature>
<feature type="region of interest" description="Disordered" evidence="7">
    <location>
        <begin position="1"/>
        <end position="85"/>
    </location>
</feature>
<dbReference type="InterPro" id="IPR035979">
    <property type="entry name" value="RBD_domain_sf"/>
</dbReference>
<evidence type="ECO:0000313" key="9">
    <source>
        <dbReference type="EMBL" id="KAJ6220235.1"/>
    </source>
</evidence>
<proteinExistence type="inferred from homology"/>
<feature type="compositionally biased region" description="Low complexity" evidence="7">
    <location>
        <begin position="217"/>
        <end position="235"/>
    </location>
</feature>
<feature type="compositionally biased region" description="Basic and acidic residues" evidence="7">
    <location>
        <begin position="454"/>
        <end position="526"/>
    </location>
</feature>
<dbReference type="GO" id="GO:0006397">
    <property type="term" value="P:mRNA processing"/>
    <property type="evidence" value="ECO:0007669"/>
    <property type="project" value="UniProtKB-KW"/>
</dbReference>
<dbReference type="Pfam" id="PF00076">
    <property type="entry name" value="RRM_1"/>
    <property type="match status" value="1"/>
</dbReference>
<evidence type="ECO:0000256" key="5">
    <source>
        <dbReference type="ARBA" id="ARBA00023242"/>
    </source>
</evidence>
<reference evidence="9" key="1">
    <citation type="submission" date="2022-12" db="EMBL/GenBank/DDBJ databases">
        <title>Genome assemblies of Blomia tropicalis.</title>
        <authorList>
            <person name="Cui Y."/>
        </authorList>
    </citation>
    <scope>NUCLEOTIDE SEQUENCE</scope>
    <source>
        <tissue evidence="9">Adult mites</tissue>
    </source>
</reference>